<name>A0A8J6XQB1_9CYAN</name>
<gene>
    <name evidence="2" type="ORF">ICL16_37375</name>
</gene>
<keyword evidence="3" id="KW-1185">Reference proteome</keyword>
<accession>A0A8J6XQB1</accession>
<feature type="region of interest" description="Disordered" evidence="1">
    <location>
        <begin position="87"/>
        <end position="108"/>
    </location>
</feature>
<evidence type="ECO:0000256" key="1">
    <source>
        <dbReference type="SAM" id="MobiDB-lite"/>
    </source>
</evidence>
<comment type="caution">
    <text evidence="2">The sequence shown here is derived from an EMBL/GenBank/DDBJ whole genome shotgun (WGS) entry which is preliminary data.</text>
</comment>
<dbReference type="Pfam" id="PF08865">
    <property type="entry name" value="DUF1830"/>
    <property type="match status" value="1"/>
</dbReference>
<dbReference type="AlphaFoldDB" id="A0A8J6XQB1"/>
<sequence length="108" mass="12132">MLNLPVASSELILCHYVNFTNQIQVARISNITGWFFERVIFPGQRLLFEAPCQGEMEIYTGMMATALLSERIFCESLQIHASNHATPSSALNISMPSEPEPNRELAVF</sequence>
<reference evidence="2" key="1">
    <citation type="submission" date="2020-09" db="EMBL/GenBank/DDBJ databases">
        <title>Iningainema tapete sp. nov. (Scytonemataceae, Cyanobacteria) from greenhouses in central Florida (USA) produces two types of nodularin with biosynthetic potential for microcystin-LR and anabaenopeptins.</title>
        <authorList>
            <person name="Berthold D.E."/>
            <person name="Lefler F.W."/>
            <person name="Huang I.-S."/>
            <person name="Abdulla H."/>
            <person name="Zimba P.V."/>
            <person name="Laughinghouse H.D. IV."/>
        </authorList>
    </citation>
    <scope>NUCLEOTIDE SEQUENCE</scope>
    <source>
        <strain evidence="2">BLCCT55</strain>
    </source>
</reference>
<evidence type="ECO:0000313" key="3">
    <source>
        <dbReference type="Proteomes" id="UP000629098"/>
    </source>
</evidence>
<evidence type="ECO:0000313" key="2">
    <source>
        <dbReference type="EMBL" id="MBD2777567.1"/>
    </source>
</evidence>
<organism evidence="2 3">
    <name type="scientific">Iningainema tapete BLCC-T55</name>
    <dbReference type="NCBI Taxonomy" id="2748662"/>
    <lineage>
        <taxon>Bacteria</taxon>
        <taxon>Bacillati</taxon>
        <taxon>Cyanobacteriota</taxon>
        <taxon>Cyanophyceae</taxon>
        <taxon>Nostocales</taxon>
        <taxon>Scytonemataceae</taxon>
        <taxon>Iningainema tapete</taxon>
    </lineage>
</organism>
<dbReference type="RefSeq" id="WP_190836625.1">
    <property type="nucleotide sequence ID" value="NZ_CAWPPI010000110.1"/>
</dbReference>
<dbReference type="InterPro" id="IPR014964">
    <property type="entry name" value="DUF1830"/>
</dbReference>
<dbReference type="EMBL" id="JACXAE010000110">
    <property type="protein sequence ID" value="MBD2777567.1"/>
    <property type="molecule type" value="Genomic_DNA"/>
</dbReference>
<proteinExistence type="predicted"/>
<protein>
    <submittedName>
        <fullName evidence="2">DUF1830 domain-containing protein</fullName>
    </submittedName>
</protein>
<dbReference type="Proteomes" id="UP000629098">
    <property type="component" value="Unassembled WGS sequence"/>
</dbReference>